<keyword evidence="1" id="KW-0808">Transferase</keyword>
<evidence type="ECO:0000256" key="2">
    <source>
        <dbReference type="ARBA" id="ARBA00022777"/>
    </source>
</evidence>
<feature type="transmembrane region" description="Helical" evidence="4">
    <location>
        <begin position="158"/>
        <end position="180"/>
    </location>
</feature>
<dbReference type="PANTHER" id="PTHR24421">
    <property type="entry name" value="NITRATE/NITRITE SENSOR PROTEIN NARX-RELATED"/>
    <property type="match status" value="1"/>
</dbReference>
<keyword evidence="4" id="KW-0472">Membrane</keyword>
<keyword evidence="3" id="KW-0902">Two-component regulatory system</keyword>
<keyword evidence="2 6" id="KW-0418">Kinase</keyword>
<keyword evidence="7" id="KW-1185">Reference proteome</keyword>
<dbReference type="InterPro" id="IPR036890">
    <property type="entry name" value="HATPase_C_sf"/>
</dbReference>
<dbReference type="EMBL" id="UFXQ01000001">
    <property type="protein sequence ID" value="STC69707.1"/>
    <property type="molecule type" value="Genomic_DNA"/>
</dbReference>
<evidence type="ECO:0000259" key="5">
    <source>
        <dbReference type="Pfam" id="PF04024"/>
    </source>
</evidence>
<feature type="transmembrane region" description="Helical" evidence="4">
    <location>
        <begin position="102"/>
        <end position="121"/>
    </location>
</feature>
<evidence type="ECO:0000313" key="6">
    <source>
        <dbReference type="EMBL" id="STC69707.1"/>
    </source>
</evidence>
<dbReference type="Proteomes" id="UP000254467">
    <property type="component" value="Unassembled WGS sequence"/>
</dbReference>
<evidence type="ECO:0000256" key="3">
    <source>
        <dbReference type="ARBA" id="ARBA00023012"/>
    </source>
</evidence>
<dbReference type="InterPro" id="IPR050482">
    <property type="entry name" value="Sensor_HK_TwoCompSys"/>
</dbReference>
<dbReference type="AlphaFoldDB" id="A0A376CNB9"/>
<name>A0A376CNB9_9CORY</name>
<dbReference type="STRING" id="35756.GCA_001044155_01964"/>
<reference evidence="6 7" key="1">
    <citation type="submission" date="2018-06" db="EMBL/GenBank/DDBJ databases">
        <authorList>
            <consortium name="Pathogen Informatics"/>
            <person name="Doyle S."/>
        </authorList>
    </citation>
    <scope>NUCLEOTIDE SEQUENCE [LARGE SCALE GENOMIC DNA]</scope>
    <source>
        <strain evidence="6 7">NCTC11862</strain>
    </source>
</reference>
<dbReference type="OrthoDB" id="3534856at2"/>
<dbReference type="PANTHER" id="PTHR24421:SF61">
    <property type="entry name" value="OXYGEN SENSOR HISTIDINE KINASE NREB"/>
    <property type="match status" value="1"/>
</dbReference>
<dbReference type="GO" id="GO:0000160">
    <property type="term" value="P:phosphorelay signal transduction system"/>
    <property type="evidence" value="ECO:0007669"/>
    <property type="project" value="UniProtKB-KW"/>
</dbReference>
<evidence type="ECO:0000313" key="7">
    <source>
        <dbReference type="Proteomes" id="UP000254467"/>
    </source>
</evidence>
<keyword evidence="4" id="KW-0812">Transmembrane</keyword>
<dbReference type="Gene3D" id="3.30.565.10">
    <property type="entry name" value="Histidine kinase-like ATPase, C-terminal domain"/>
    <property type="match status" value="1"/>
</dbReference>
<dbReference type="GO" id="GO:0016301">
    <property type="term" value="F:kinase activity"/>
    <property type="evidence" value="ECO:0007669"/>
    <property type="project" value="UniProtKB-KW"/>
</dbReference>
<gene>
    <name evidence="6" type="ORF">NCTC11862_01506</name>
</gene>
<feature type="transmembrane region" description="Helical" evidence="4">
    <location>
        <begin position="78"/>
        <end position="96"/>
    </location>
</feature>
<feature type="transmembrane region" description="Helical" evidence="4">
    <location>
        <begin position="37"/>
        <end position="57"/>
    </location>
</feature>
<feature type="domain" description="Phage shock protein PspC N-terminal" evidence="5">
    <location>
        <begin position="5"/>
        <end position="57"/>
    </location>
</feature>
<dbReference type="Pfam" id="PF04024">
    <property type="entry name" value="PspC"/>
    <property type="match status" value="1"/>
</dbReference>
<dbReference type="SUPFAM" id="SSF55874">
    <property type="entry name" value="ATPase domain of HSP90 chaperone/DNA topoisomerase II/histidine kinase"/>
    <property type="match status" value="1"/>
</dbReference>
<organism evidence="6 7">
    <name type="scientific">Corynebacterium pilosum</name>
    <dbReference type="NCBI Taxonomy" id="35756"/>
    <lineage>
        <taxon>Bacteria</taxon>
        <taxon>Bacillati</taxon>
        <taxon>Actinomycetota</taxon>
        <taxon>Actinomycetes</taxon>
        <taxon>Mycobacteriales</taxon>
        <taxon>Corynebacteriaceae</taxon>
        <taxon>Corynebacterium</taxon>
    </lineage>
</organism>
<evidence type="ECO:0000256" key="1">
    <source>
        <dbReference type="ARBA" id="ARBA00022679"/>
    </source>
</evidence>
<feature type="transmembrane region" description="Helical" evidence="4">
    <location>
        <begin position="133"/>
        <end position="152"/>
    </location>
</feature>
<accession>A0A376CNB9</accession>
<proteinExistence type="predicted"/>
<dbReference type="InterPro" id="IPR007168">
    <property type="entry name" value="Phageshock_PspC_N"/>
</dbReference>
<evidence type="ECO:0000256" key="4">
    <source>
        <dbReference type="SAM" id="Phobius"/>
    </source>
</evidence>
<keyword evidence="4" id="KW-1133">Transmembrane helix</keyword>
<sequence length="378" mass="40044">MVYPRYTRAKNGRVLAGVCAGLAQHLGVDVTWVRVGFTAAAFVSGIGAWTYALAWMFSQQSARDDEVPGAGRWTGTTNWLLVGVGVIGAFMLPGTFSGVSAVVLVALGIVAVGAVLAWQSFDSGHWSVGNRIALIAGVALVFIGVLAMVALWEDGGFGGAVASVSITLLGVGVLIVPLVMRLTNSLVQAREQEAVATQRTEIASRLHDSVLQTLALIQKRADSPEEVARLARGQERELRAWLFDAEEKQSTTVFAALNKAAGEVEDLVGMRISVVTVGEDVAFSTRTEPLVLAAREAMVNAGKHAGVDQLDVYAENLAGEVSVFVRDRGPGFDLDEIPEDRHGVRDSIVGRMERAGGSSSIRTSDNGTEIMVSLPVLS</sequence>
<protein>
    <submittedName>
        <fullName evidence="6">Two-component system sensor kinase protein</fullName>
    </submittedName>
</protein>